<dbReference type="AlphaFoldDB" id="A0A6J6WV50"/>
<dbReference type="PANTHER" id="PTHR31332:SF0">
    <property type="entry name" value="7-HYDROXYMETHYL CHLOROPHYLL A REDUCTASE, CHLOROPLASTIC"/>
    <property type="match status" value="1"/>
</dbReference>
<dbReference type="PANTHER" id="PTHR31332">
    <property type="entry name" value="7-HYDROXYMETHYL CHLOROPHYLL A REDUCTASE, CHLOROPLASTIC"/>
    <property type="match status" value="1"/>
</dbReference>
<name>A0A6J6WV50_9ZZZZ</name>
<proteinExistence type="predicted"/>
<dbReference type="Pfam" id="PF04432">
    <property type="entry name" value="FrhB_FdhB_C"/>
    <property type="match status" value="1"/>
</dbReference>
<dbReference type="InterPro" id="IPR017900">
    <property type="entry name" value="4Fe4S_Fe_S_CS"/>
</dbReference>
<dbReference type="InterPro" id="IPR045220">
    <property type="entry name" value="FRHB/FDHB/HCAR-like"/>
</dbReference>
<dbReference type="Pfam" id="PF04422">
    <property type="entry name" value="FrhB_FdhB_N"/>
    <property type="match status" value="1"/>
</dbReference>
<dbReference type="PROSITE" id="PS51379">
    <property type="entry name" value="4FE4S_FER_2"/>
    <property type="match status" value="1"/>
</dbReference>
<dbReference type="PROSITE" id="PS00198">
    <property type="entry name" value="4FE4S_FER_1"/>
    <property type="match status" value="1"/>
</dbReference>
<accession>A0A6J6WV50</accession>
<dbReference type="Gene3D" id="3.30.70.20">
    <property type="match status" value="1"/>
</dbReference>
<evidence type="ECO:0000313" key="2">
    <source>
        <dbReference type="EMBL" id="CAB4540928.1"/>
    </source>
</evidence>
<dbReference type="SUPFAM" id="SSF54862">
    <property type="entry name" value="4Fe-4S ferredoxins"/>
    <property type="match status" value="1"/>
</dbReference>
<dbReference type="EMBL" id="CAEZUK010000041">
    <property type="protein sequence ID" value="CAB4595295.1"/>
    <property type="molecule type" value="Genomic_DNA"/>
</dbReference>
<evidence type="ECO:0000313" key="4">
    <source>
        <dbReference type="EMBL" id="CAB4786648.1"/>
    </source>
</evidence>
<dbReference type="InterPro" id="IPR007516">
    <property type="entry name" value="Co_F420_Hydgase/DH_bsu_N"/>
</dbReference>
<reference evidence="4" key="1">
    <citation type="submission" date="2020-05" db="EMBL/GenBank/DDBJ databases">
        <authorList>
            <person name="Chiriac C."/>
            <person name="Salcher M."/>
            <person name="Ghai R."/>
            <person name="Kavagutti S V."/>
        </authorList>
    </citation>
    <scope>NUCLEOTIDE SEQUENCE</scope>
</reference>
<dbReference type="EMBL" id="CAEZZV010000167">
    <property type="protein sequence ID" value="CAB4786648.1"/>
    <property type="molecule type" value="Genomic_DNA"/>
</dbReference>
<gene>
    <name evidence="2" type="ORF">UFOPK1421_00637</name>
    <name evidence="3" type="ORF">UFOPK1820_00376</name>
    <name evidence="4" type="ORF">UFOPK2921_01170</name>
    <name evidence="5" type="ORF">UFOPK4275_00648</name>
</gene>
<dbReference type="EMBL" id="CAFBQJ010000096">
    <property type="protein sequence ID" value="CAB5048918.1"/>
    <property type="molecule type" value="Genomic_DNA"/>
</dbReference>
<dbReference type="GO" id="GO:0052592">
    <property type="term" value="F:oxidoreductase activity, acting on CH or CH2 groups, with an iron-sulfur protein as acceptor"/>
    <property type="evidence" value="ECO:0007669"/>
    <property type="project" value="TreeGrafter"/>
</dbReference>
<evidence type="ECO:0000313" key="3">
    <source>
        <dbReference type="EMBL" id="CAB4595295.1"/>
    </source>
</evidence>
<organism evidence="4">
    <name type="scientific">freshwater metagenome</name>
    <dbReference type="NCBI Taxonomy" id="449393"/>
    <lineage>
        <taxon>unclassified sequences</taxon>
        <taxon>metagenomes</taxon>
        <taxon>ecological metagenomes</taxon>
    </lineage>
</organism>
<dbReference type="InterPro" id="IPR007525">
    <property type="entry name" value="FrhB_FdhB_C"/>
</dbReference>
<evidence type="ECO:0000313" key="5">
    <source>
        <dbReference type="EMBL" id="CAB5048918.1"/>
    </source>
</evidence>
<dbReference type="EMBL" id="CAEZSL010000056">
    <property type="protein sequence ID" value="CAB4540928.1"/>
    <property type="molecule type" value="Genomic_DNA"/>
</dbReference>
<sequence length="405" mass="45423">MTTSQRRLEAMTVTESAPVKAERWTHQWKELYEEVITTGLCTGCAGCVVTCPHDVIGYEHEEGKYIPFHIEEELGLDNCIHGEKGCTTCTRACPRFRKWEEAADTHLFGRTREPEEMSGIWRQLLLTRATDKVQHEKGQDGGFVSAMLIWLMENDYIEAALVSGVEPDDAWKAKPVLARNKEEVLATAGSRYTYCANPLALREAKEQGLTKLALVGMGCQTSSPPVMWDRKAGKVGKPFLFNIGLLCSKTFDDAIFVELFEAKYGLKKQDMVKMNIKGAFQIWMKDGSFHEINLKECHQWTRQGCKSCPDFAAEHADISTGGIGKDNDWTLTIVRTELGEEVINRMIADGVIESRPAQEDEVAMKLLRTLSIVSRRRWPEWAEASVSIGVPPPKKKVDGTEPAAH</sequence>
<dbReference type="InterPro" id="IPR017896">
    <property type="entry name" value="4Fe4S_Fe-S-bd"/>
</dbReference>
<evidence type="ECO:0000259" key="1">
    <source>
        <dbReference type="PROSITE" id="PS51379"/>
    </source>
</evidence>
<protein>
    <submittedName>
        <fullName evidence="4">Unannotated protein</fullName>
    </submittedName>
</protein>
<feature type="domain" description="4Fe-4S ferredoxin-type" evidence="1">
    <location>
        <begin position="32"/>
        <end position="61"/>
    </location>
</feature>